<proteinExistence type="predicted"/>
<name>X0TCC5_9ZZZZ</name>
<dbReference type="AlphaFoldDB" id="X0TCC5"/>
<protein>
    <submittedName>
        <fullName evidence="1">Uncharacterized protein</fullName>
    </submittedName>
</protein>
<feature type="non-terminal residue" evidence="1">
    <location>
        <position position="1"/>
    </location>
</feature>
<gene>
    <name evidence="1" type="ORF">S01H1_09674</name>
</gene>
<sequence length="32" mass="3717">EQFRAALSEETFKKCEKCDANRICLCKDQPDP</sequence>
<dbReference type="EMBL" id="BARS01004942">
    <property type="protein sequence ID" value="GAF84946.1"/>
    <property type="molecule type" value="Genomic_DNA"/>
</dbReference>
<reference evidence="1" key="1">
    <citation type="journal article" date="2014" name="Front. Microbiol.">
        <title>High frequency of phylogenetically diverse reductive dehalogenase-homologous genes in deep subseafloor sedimentary metagenomes.</title>
        <authorList>
            <person name="Kawai M."/>
            <person name="Futagami T."/>
            <person name="Toyoda A."/>
            <person name="Takaki Y."/>
            <person name="Nishi S."/>
            <person name="Hori S."/>
            <person name="Arai W."/>
            <person name="Tsubouchi T."/>
            <person name="Morono Y."/>
            <person name="Uchiyama I."/>
            <person name="Ito T."/>
            <person name="Fujiyama A."/>
            <person name="Inagaki F."/>
            <person name="Takami H."/>
        </authorList>
    </citation>
    <scope>NUCLEOTIDE SEQUENCE</scope>
    <source>
        <strain evidence="1">Expedition CK06-06</strain>
    </source>
</reference>
<comment type="caution">
    <text evidence="1">The sequence shown here is derived from an EMBL/GenBank/DDBJ whole genome shotgun (WGS) entry which is preliminary data.</text>
</comment>
<organism evidence="1">
    <name type="scientific">marine sediment metagenome</name>
    <dbReference type="NCBI Taxonomy" id="412755"/>
    <lineage>
        <taxon>unclassified sequences</taxon>
        <taxon>metagenomes</taxon>
        <taxon>ecological metagenomes</taxon>
    </lineage>
</organism>
<accession>X0TCC5</accession>
<evidence type="ECO:0000313" key="1">
    <source>
        <dbReference type="EMBL" id="GAF84946.1"/>
    </source>
</evidence>